<dbReference type="InterPro" id="IPR050325">
    <property type="entry name" value="Prot/Nucl_acid_deglycase"/>
</dbReference>
<keyword evidence="3" id="KW-1185">Reference proteome</keyword>
<evidence type="ECO:0000259" key="1">
    <source>
        <dbReference type="Pfam" id="PF01965"/>
    </source>
</evidence>
<evidence type="ECO:0000313" key="2">
    <source>
        <dbReference type="EMBL" id="MBP5835944.1"/>
    </source>
</evidence>
<feature type="domain" description="DJ-1/PfpI" evidence="1">
    <location>
        <begin position="7"/>
        <end position="166"/>
    </location>
</feature>
<reference evidence="2" key="1">
    <citation type="submission" date="2021-04" db="EMBL/GenBank/DDBJ databases">
        <title>Genomic features of Candidatus Phytoplasma meliae isolate ChTYXIII (1SrXIII-G).</title>
        <authorList>
            <person name="Fernandez F.D."/>
            <person name="Conci L.R."/>
        </authorList>
    </citation>
    <scope>NUCLEOTIDE SEQUENCE [LARGE SCALE GENOMIC DNA]</scope>
    <source>
        <strain evidence="2">ChTYXIII-Mo</strain>
    </source>
</reference>
<sequence>MKGLKGLLVLYDGFEDCEALVTRALLKRASLPLTAATLNESLEVTSSSGLSVKADCNLRNQEVEVFDFLVIPGGPYVVALIEKETFLLQVIKKFVKADKIIGAICAAPMFLGKLDLLIKHSFTCFPGCQNFISGDYLPSKKAVISGNFVTSRSPITVFDFVFALVESLRGKNTALAFQKSLNV</sequence>
<evidence type="ECO:0000313" key="3">
    <source>
        <dbReference type="Proteomes" id="UP001195571"/>
    </source>
</evidence>
<dbReference type="InterPro" id="IPR029062">
    <property type="entry name" value="Class_I_gatase-like"/>
</dbReference>
<dbReference type="InterPro" id="IPR002818">
    <property type="entry name" value="DJ-1/PfpI"/>
</dbReference>
<dbReference type="NCBIfam" id="TIGR01383">
    <property type="entry name" value="not_thiJ"/>
    <property type="match status" value="1"/>
</dbReference>
<dbReference type="CDD" id="cd03135">
    <property type="entry name" value="GATase1_DJ-1"/>
    <property type="match status" value="1"/>
</dbReference>
<dbReference type="EMBL" id="JACAOD020000006">
    <property type="protein sequence ID" value="MBP5835944.1"/>
    <property type="molecule type" value="Genomic_DNA"/>
</dbReference>
<name>A0ABS5CY95_9MOLU</name>
<dbReference type="Gene3D" id="3.40.50.880">
    <property type="match status" value="1"/>
</dbReference>
<accession>A0ABS5CY95</accession>
<proteinExistence type="predicted"/>
<dbReference type="Pfam" id="PF01965">
    <property type="entry name" value="DJ-1_PfpI"/>
    <property type="match status" value="1"/>
</dbReference>
<dbReference type="InterPro" id="IPR006287">
    <property type="entry name" value="DJ-1"/>
</dbReference>
<dbReference type="SUPFAM" id="SSF52317">
    <property type="entry name" value="Class I glutamine amidotransferase-like"/>
    <property type="match status" value="1"/>
</dbReference>
<comment type="caution">
    <text evidence="2">The sequence shown here is derived from an EMBL/GenBank/DDBJ whole genome shotgun (WGS) entry which is preliminary data.</text>
</comment>
<protein>
    <submittedName>
        <fullName evidence="2">DJ-1/PfpI family protein</fullName>
    </submittedName>
</protein>
<organism evidence="2 3">
    <name type="scientific">Candidatus Phytoplasma meliae</name>
    <dbReference type="NCBI Taxonomy" id="1848402"/>
    <lineage>
        <taxon>Bacteria</taxon>
        <taxon>Bacillati</taxon>
        <taxon>Mycoplasmatota</taxon>
        <taxon>Mollicutes</taxon>
        <taxon>Acholeplasmatales</taxon>
        <taxon>Acholeplasmataceae</taxon>
        <taxon>Candidatus Phytoplasma</taxon>
        <taxon>16SrXIII (Mexican periwinkle virescence group)</taxon>
    </lineage>
</organism>
<dbReference type="PANTHER" id="PTHR48094">
    <property type="entry name" value="PROTEIN/NUCLEIC ACID DEGLYCASE DJ-1-RELATED"/>
    <property type="match status" value="1"/>
</dbReference>
<gene>
    <name evidence="2" type="ORF">CHTY_001740</name>
</gene>
<dbReference type="Proteomes" id="UP001195571">
    <property type="component" value="Unassembled WGS sequence"/>
</dbReference>
<dbReference type="RefSeq" id="WP_203552207.1">
    <property type="nucleotide sequence ID" value="NZ_JACAOD020000006.1"/>
</dbReference>
<dbReference type="PANTHER" id="PTHR48094:SF12">
    <property type="entry name" value="PARKINSON DISEASE PROTEIN 7 HOMOLOG"/>
    <property type="match status" value="1"/>
</dbReference>